<gene>
    <name evidence="4" type="ORF">BAA01_11225</name>
</gene>
<dbReference type="EMBL" id="LZRT01000067">
    <property type="protein sequence ID" value="OUM87996.1"/>
    <property type="molecule type" value="Genomic_DNA"/>
</dbReference>
<dbReference type="Gene3D" id="3.30.1330.30">
    <property type="match status" value="1"/>
</dbReference>
<sequence>MSFEKIKQAGQFVVGVKQTTKAIEQGRAREVMIARDAEHRVVAKVIQLSQEAGIPITYVDSMRKLGEACGIDVGASTVAIIE</sequence>
<dbReference type="AlphaFoldDB" id="A0A1Y3PPE3"/>
<evidence type="ECO:0000259" key="3">
    <source>
        <dbReference type="Pfam" id="PF01248"/>
    </source>
</evidence>
<evidence type="ECO:0000313" key="4">
    <source>
        <dbReference type="EMBL" id="OUM87996.1"/>
    </source>
</evidence>
<proteinExistence type="inferred from homology"/>
<dbReference type="InterPro" id="IPR004038">
    <property type="entry name" value="Ribosomal_eL8/eL30/eS12/Gad45"/>
</dbReference>
<keyword evidence="1 2" id="KW-0694">RNA-binding</keyword>
<evidence type="ECO:0000256" key="1">
    <source>
        <dbReference type="ARBA" id="ARBA00022884"/>
    </source>
</evidence>
<accession>A0A1Y3PPE3</accession>
<dbReference type="InterPro" id="IPR029064">
    <property type="entry name" value="Ribosomal_eL30-like_sf"/>
</dbReference>
<keyword evidence="4" id="KW-0687">Ribonucleoprotein</keyword>
<comment type="caution">
    <text evidence="4">The sequence shown here is derived from an EMBL/GenBank/DDBJ whole genome shotgun (WGS) entry which is preliminary data.</text>
</comment>
<evidence type="ECO:0000313" key="5">
    <source>
        <dbReference type="Proteomes" id="UP000196475"/>
    </source>
</evidence>
<keyword evidence="4" id="KW-0689">Ribosomal protein</keyword>
<dbReference type="Proteomes" id="UP000196475">
    <property type="component" value="Unassembled WGS sequence"/>
</dbReference>
<comment type="similarity">
    <text evidence="2">Belongs to the eukaryotic ribosomal protein eL8 family.</text>
</comment>
<feature type="domain" description="Ribosomal protein eL8/eL30/eS12/Gadd45" evidence="3">
    <location>
        <begin position="5"/>
        <end position="81"/>
    </location>
</feature>
<dbReference type="GO" id="GO:0005840">
    <property type="term" value="C:ribosome"/>
    <property type="evidence" value="ECO:0007669"/>
    <property type="project" value="UniProtKB-KW"/>
</dbReference>
<evidence type="ECO:0000256" key="2">
    <source>
        <dbReference type="HAMAP-Rule" id="MF_00574"/>
    </source>
</evidence>
<reference evidence="5" key="1">
    <citation type="submission" date="2016-06" db="EMBL/GenBank/DDBJ databases">
        <authorList>
            <person name="Nascimento L."/>
            <person name="Pereira R.V."/>
            <person name="Martins L.F."/>
            <person name="Quaggio R.B."/>
            <person name="Silva A.M."/>
            <person name="Setubal J.C."/>
        </authorList>
    </citation>
    <scope>NUCLEOTIDE SEQUENCE [LARGE SCALE GENOMIC DNA]</scope>
</reference>
<dbReference type="HAMAP" id="MF_00574">
    <property type="entry name" value="Ribosomal_eL8_Bact"/>
    <property type="match status" value="1"/>
</dbReference>
<protein>
    <recommendedName>
        <fullName evidence="2">RNA-binding protein BAA01_11225</fullName>
    </recommendedName>
    <alternativeName>
        <fullName evidence="2">Ribosomal protein eL8-like</fullName>
    </alternativeName>
</protein>
<dbReference type="InterPro" id="IPR023460">
    <property type="entry name" value="RNA_bf_YbxF-like"/>
</dbReference>
<dbReference type="Pfam" id="PF01248">
    <property type="entry name" value="Ribosomal_L7Ae"/>
    <property type="match status" value="1"/>
</dbReference>
<dbReference type="SUPFAM" id="SSF55315">
    <property type="entry name" value="L30e-like"/>
    <property type="match status" value="1"/>
</dbReference>
<dbReference type="NCBIfam" id="NF010125">
    <property type="entry name" value="PRK13602.1"/>
    <property type="match status" value="1"/>
</dbReference>
<dbReference type="GO" id="GO:0003723">
    <property type="term" value="F:RNA binding"/>
    <property type="evidence" value="ECO:0007669"/>
    <property type="project" value="UniProtKB-UniRule"/>
</dbReference>
<name>A0A1Y3PPE3_9BACI</name>
<dbReference type="PRINTS" id="PR00884">
    <property type="entry name" value="RIBOSOMALHS6"/>
</dbReference>
<organism evidence="4 5">
    <name type="scientific">Bacillus thermozeamaize</name>
    <dbReference type="NCBI Taxonomy" id="230954"/>
    <lineage>
        <taxon>Bacteria</taxon>
        <taxon>Bacillati</taxon>
        <taxon>Bacillota</taxon>
        <taxon>Bacilli</taxon>
        <taxon>Bacillales</taxon>
        <taxon>Bacillaceae</taxon>
        <taxon>Bacillus</taxon>
    </lineage>
</organism>